<gene>
    <name evidence="3" type="ORF">FLX08_35625</name>
</gene>
<feature type="domain" description="ASCH" evidence="2">
    <location>
        <begin position="29"/>
        <end position="133"/>
    </location>
</feature>
<dbReference type="SUPFAM" id="SSF88697">
    <property type="entry name" value="PUA domain-like"/>
    <property type="match status" value="1"/>
</dbReference>
<dbReference type="Proteomes" id="UP000316541">
    <property type="component" value="Unassembled WGS sequence"/>
</dbReference>
<dbReference type="InterPro" id="IPR015947">
    <property type="entry name" value="PUA-like_sf"/>
</dbReference>
<dbReference type="EMBL" id="VIRM01000067">
    <property type="protein sequence ID" value="TQS12898.1"/>
    <property type="molecule type" value="Genomic_DNA"/>
</dbReference>
<evidence type="ECO:0000313" key="4">
    <source>
        <dbReference type="Proteomes" id="UP000316541"/>
    </source>
</evidence>
<feature type="compositionally biased region" description="Basic and acidic residues" evidence="1">
    <location>
        <begin position="1"/>
        <end position="19"/>
    </location>
</feature>
<feature type="region of interest" description="Disordered" evidence="1">
    <location>
        <begin position="1"/>
        <end position="20"/>
    </location>
</feature>
<evidence type="ECO:0000259" key="2">
    <source>
        <dbReference type="SMART" id="SM01022"/>
    </source>
</evidence>
<evidence type="ECO:0000256" key="1">
    <source>
        <dbReference type="SAM" id="MobiDB-lite"/>
    </source>
</evidence>
<organism evidence="3 4">
    <name type="scientific">Microbispora hainanensis</name>
    <dbReference type="NCBI Taxonomy" id="568844"/>
    <lineage>
        <taxon>Bacteria</taxon>
        <taxon>Bacillati</taxon>
        <taxon>Actinomycetota</taxon>
        <taxon>Actinomycetes</taxon>
        <taxon>Streptosporangiales</taxon>
        <taxon>Streptosporangiaceae</taxon>
        <taxon>Microbispora</taxon>
    </lineage>
</organism>
<reference evidence="3 4" key="1">
    <citation type="submission" date="2019-07" db="EMBL/GenBank/DDBJ databases">
        <title>Microbispora hainanensis DSM 45428.</title>
        <authorList>
            <person name="Thawai C."/>
        </authorList>
    </citation>
    <scope>NUCLEOTIDE SEQUENCE [LARGE SCALE GENOMIC DNA]</scope>
    <source>
        <strain evidence="3 4">DSM 45428</strain>
    </source>
</reference>
<dbReference type="InterPro" id="IPR007374">
    <property type="entry name" value="ASCH_domain"/>
</dbReference>
<name>A0A544Y803_9ACTN</name>
<dbReference type="AlphaFoldDB" id="A0A544Y803"/>
<dbReference type="SMART" id="SM01022">
    <property type="entry name" value="ASCH"/>
    <property type="match status" value="1"/>
</dbReference>
<comment type="caution">
    <text evidence="3">The sequence shown here is derived from an EMBL/GenBank/DDBJ whole genome shotgun (WGS) entry which is preliminary data.</text>
</comment>
<proteinExistence type="predicted"/>
<protein>
    <submittedName>
        <fullName evidence="3">ASCH domain-containing protein</fullName>
    </submittedName>
</protein>
<accession>A0A544Y803</accession>
<sequence>MRGEEEARAVADGPPDKIRTPRSVRVRSMNLYRRYFDLVADGSKTIEVRVQYPKLRDLATGDYIRFTCGGDDALTKVKRVARYRSFEELLDTEGHEKVDPTSPRDQQLTAIRRIYGPEKEALGVLAIEIELVATT</sequence>
<evidence type="ECO:0000313" key="3">
    <source>
        <dbReference type="EMBL" id="TQS12898.1"/>
    </source>
</evidence>
<dbReference type="Gene3D" id="2.30.130.30">
    <property type="entry name" value="Hypothetical protein"/>
    <property type="match status" value="1"/>
</dbReference>
<dbReference type="RefSeq" id="WP_142624664.1">
    <property type="nucleotide sequence ID" value="NZ_VIRM01000067.1"/>
</dbReference>
<dbReference type="Pfam" id="PF04266">
    <property type="entry name" value="ASCH"/>
    <property type="match status" value="1"/>
</dbReference>